<dbReference type="RefSeq" id="WP_091721490.1">
    <property type="nucleotide sequence ID" value="NZ_LT629779.1"/>
</dbReference>
<evidence type="ECO:0000313" key="1">
    <source>
        <dbReference type="EMBL" id="SDT43922.1"/>
    </source>
</evidence>
<proteinExistence type="predicted"/>
<dbReference type="PROSITE" id="PS51257">
    <property type="entry name" value="PROKAR_LIPOPROTEIN"/>
    <property type="match status" value="1"/>
</dbReference>
<gene>
    <name evidence="1" type="ORF">SAMN04489743_2916</name>
</gene>
<dbReference type="Proteomes" id="UP000198751">
    <property type="component" value="Chromosome I"/>
</dbReference>
<name>A0A1H2ADT5_9MICC</name>
<dbReference type="AlphaFoldDB" id="A0A1H2ADT5"/>
<reference evidence="2" key="1">
    <citation type="submission" date="2016-10" db="EMBL/GenBank/DDBJ databases">
        <authorList>
            <person name="Varghese N."/>
            <person name="Submissions S."/>
        </authorList>
    </citation>
    <scope>NUCLEOTIDE SEQUENCE [LARGE SCALE GENOMIC DNA]</scope>
    <source>
        <strain evidence="2">IMMIB L-1606</strain>
    </source>
</reference>
<dbReference type="OrthoDB" id="4945937at2"/>
<evidence type="ECO:0000313" key="2">
    <source>
        <dbReference type="Proteomes" id="UP000198751"/>
    </source>
</evidence>
<keyword evidence="2" id="KW-1185">Reference proteome</keyword>
<protein>
    <submittedName>
        <fullName evidence="1">Uncharacterized protein</fullName>
    </submittedName>
</protein>
<accession>A0A1H2ADT5</accession>
<organism evidence="1 2">
    <name type="scientific">Pseudarthrobacter equi</name>
    <dbReference type="NCBI Taxonomy" id="728066"/>
    <lineage>
        <taxon>Bacteria</taxon>
        <taxon>Bacillati</taxon>
        <taxon>Actinomycetota</taxon>
        <taxon>Actinomycetes</taxon>
        <taxon>Micrococcales</taxon>
        <taxon>Micrococcaceae</taxon>
        <taxon>Pseudarthrobacter</taxon>
    </lineage>
</organism>
<dbReference type="EMBL" id="LT629779">
    <property type="protein sequence ID" value="SDT43922.1"/>
    <property type="molecule type" value="Genomic_DNA"/>
</dbReference>
<sequence>MPTAGRAARARPRRVPLQALAAGAAVVGTLLAGCSVDVRDPSVPEPVQSPSALATPTITPGHDAEAVAAQDLPFSAGAILARGVPVGLADGLKEAPGWKQVKDNVAGESQYLKADGCLVAAKVRGNQSALAKGDDRESTVALFKYLDPTILPEYLKTEKLRWGGDPDAPARTVEVLALEPAVPQGGRATAILARLFATAGSSVYVSVSCPDTASLGSARGDVVKFLPILPPSN</sequence>